<reference evidence="1" key="1">
    <citation type="journal article" date="2015" name="Genome Announc.">
        <title>Draft Genome Sequence of Bacteroidales Strain TBC1, a Novel Isolate from a Methanogenic Wastewater Treatment System.</title>
        <authorList>
            <person name="Tourlousse D.M."/>
            <person name="Matsuura N."/>
            <person name="Sun L."/>
            <person name="Toyonaga M."/>
            <person name="Kuroda K."/>
            <person name="Ohashi A."/>
            <person name="Cruz R."/>
            <person name="Yamaguchi T."/>
            <person name="Sekiguchi Y."/>
        </authorList>
    </citation>
    <scope>NUCLEOTIDE SEQUENCE [LARGE SCALE GENOMIC DNA]</scope>
    <source>
        <strain evidence="1">TBC1</strain>
    </source>
</reference>
<dbReference type="RefSeq" id="WP_062038949.1">
    <property type="nucleotide sequence ID" value="NZ_DF968182.1"/>
</dbReference>
<protein>
    <recommendedName>
        <fullName evidence="3">DUF721 domain-containing protein</fullName>
    </recommendedName>
</protein>
<dbReference type="STRING" id="1678841.TBC1_11856"/>
<sequence>MPKRTTNNQSLRQVIEELIEAYRLSDKLNQARVISLWDNVVGKMIARDTTHLYIKHKTLYVKLNSPALREELRYAKSKLIKSLNKAAGAEVIEDIAFI</sequence>
<evidence type="ECO:0000313" key="1">
    <source>
        <dbReference type="EMBL" id="GAP42717.1"/>
    </source>
</evidence>
<evidence type="ECO:0008006" key="3">
    <source>
        <dbReference type="Google" id="ProtNLM"/>
    </source>
</evidence>
<dbReference type="PANTHER" id="PTHR36456:SF1">
    <property type="entry name" value="UPF0232 PROTEIN SCO3875"/>
    <property type="match status" value="1"/>
</dbReference>
<organism evidence="1">
    <name type="scientific">Lentimicrobium saccharophilum</name>
    <dbReference type="NCBI Taxonomy" id="1678841"/>
    <lineage>
        <taxon>Bacteria</taxon>
        <taxon>Pseudomonadati</taxon>
        <taxon>Bacteroidota</taxon>
        <taxon>Bacteroidia</taxon>
        <taxon>Bacteroidales</taxon>
        <taxon>Lentimicrobiaceae</taxon>
        <taxon>Lentimicrobium</taxon>
    </lineage>
</organism>
<dbReference type="PANTHER" id="PTHR36456">
    <property type="entry name" value="UPF0232 PROTEIN SCO3875"/>
    <property type="match status" value="1"/>
</dbReference>
<gene>
    <name evidence="1" type="ORF">TBC1_11856</name>
</gene>
<dbReference type="OrthoDB" id="9796545at2"/>
<dbReference type="EMBL" id="DF968182">
    <property type="protein sequence ID" value="GAP42717.1"/>
    <property type="molecule type" value="Genomic_DNA"/>
</dbReference>
<proteinExistence type="predicted"/>
<dbReference type="AlphaFoldDB" id="A0A0S7BR23"/>
<dbReference type="Pfam" id="PF05258">
    <property type="entry name" value="DciA"/>
    <property type="match status" value="1"/>
</dbReference>
<keyword evidence="2" id="KW-1185">Reference proteome</keyword>
<name>A0A0S7BR23_9BACT</name>
<dbReference type="Proteomes" id="UP000053091">
    <property type="component" value="Unassembled WGS sequence"/>
</dbReference>
<accession>A0A0S7BR23</accession>
<dbReference type="InterPro" id="IPR007922">
    <property type="entry name" value="DciA-like"/>
</dbReference>
<evidence type="ECO:0000313" key="2">
    <source>
        <dbReference type="Proteomes" id="UP000053091"/>
    </source>
</evidence>